<dbReference type="GO" id="GO:0003677">
    <property type="term" value="F:DNA binding"/>
    <property type="evidence" value="ECO:0007669"/>
    <property type="project" value="UniProtKB-KW"/>
</dbReference>
<dbReference type="InterPro" id="IPR001845">
    <property type="entry name" value="HTH_ArsR_DNA-bd_dom"/>
</dbReference>
<dbReference type="NCBIfam" id="NF033788">
    <property type="entry name" value="HTH_metalloreg"/>
    <property type="match status" value="1"/>
</dbReference>
<reference evidence="5 6" key="1">
    <citation type="submission" date="2018-04" db="EMBL/GenBank/DDBJ databases">
        <title>Subsurface microbial communities from deep shales in Ohio and West Virginia, USA.</title>
        <authorList>
            <person name="Wrighton K."/>
        </authorList>
    </citation>
    <scope>NUCLEOTIDE SEQUENCE [LARGE SCALE GENOMIC DNA]</scope>
    <source>
        <strain evidence="5 6">WC1</strain>
    </source>
</reference>
<sequence>MMNQKSENGAKKSENLEQLAELARGLSHPHRLRIIKILAELPADNQCMVSSIVDQLPIAQSTVSQHLKILKETGWIEGRIDGPRVCYCINEEVYAEYTAELEHLFGPG</sequence>
<dbReference type="CDD" id="cd00090">
    <property type="entry name" value="HTH_ARSR"/>
    <property type="match status" value="1"/>
</dbReference>
<evidence type="ECO:0000313" key="5">
    <source>
        <dbReference type="EMBL" id="PTW00162.1"/>
    </source>
</evidence>
<dbReference type="SUPFAM" id="SSF46785">
    <property type="entry name" value="Winged helix' DNA-binding domain"/>
    <property type="match status" value="1"/>
</dbReference>
<dbReference type="SMART" id="SM00418">
    <property type="entry name" value="HTH_ARSR"/>
    <property type="match status" value="1"/>
</dbReference>
<dbReference type="InterPro" id="IPR036388">
    <property type="entry name" value="WH-like_DNA-bd_sf"/>
</dbReference>
<protein>
    <submittedName>
        <fullName evidence="5">ArsR family transcriptional regulator</fullName>
    </submittedName>
</protein>
<dbReference type="PANTHER" id="PTHR33154">
    <property type="entry name" value="TRANSCRIPTIONAL REGULATOR, ARSR FAMILY"/>
    <property type="match status" value="1"/>
</dbReference>
<dbReference type="EMBL" id="QAXS01000008">
    <property type="protein sequence ID" value="PTW00162.1"/>
    <property type="molecule type" value="Genomic_DNA"/>
</dbReference>
<dbReference type="Pfam" id="PF01022">
    <property type="entry name" value="HTH_5"/>
    <property type="match status" value="1"/>
</dbReference>
<comment type="caution">
    <text evidence="5">The sequence shown here is derived from an EMBL/GenBank/DDBJ whole genome shotgun (WGS) entry which is preliminary data.</text>
</comment>
<gene>
    <name evidence="5" type="ORF">C8C76_10854</name>
</gene>
<dbReference type="PROSITE" id="PS50987">
    <property type="entry name" value="HTH_ARSR_2"/>
    <property type="match status" value="1"/>
</dbReference>
<proteinExistence type="predicted"/>
<evidence type="ECO:0000313" key="6">
    <source>
        <dbReference type="Proteomes" id="UP000244089"/>
    </source>
</evidence>
<dbReference type="InterPro" id="IPR011991">
    <property type="entry name" value="ArsR-like_HTH"/>
</dbReference>
<accession>A0A2T5RLN2</accession>
<evidence type="ECO:0000256" key="2">
    <source>
        <dbReference type="ARBA" id="ARBA00023125"/>
    </source>
</evidence>
<keyword evidence="2" id="KW-0238">DNA-binding</keyword>
<dbReference type="InterPro" id="IPR051081">
    <property type="entry name" value="HTH_MetalResp_TranReg"/>
</dbReference>
<keyword evidence="1" id="KW-0805">Transcription regulation</keyword>
<dbReference type="PRINTS" id="PR00778">
    <property type="entry name" value="HTHARSR"/>
</dbReference>
<organism evidence="5 6">
    <name type="scientific">Halanaerobium saccharolyticum</name>
    <dbReference type="NCBI Taxonomy" id="43595"/>
    <lineage>
        <taxon>Bacteria</taxon>
        <taxon>Bacillati</taxon>
        <taxon>Bacillota</taxon>
        <taxon>Clostridia</taxon>
        <taxon>Halanaerobiales</taxon>
        <taxon>Halanaerobiaceae</taxon>
        <taxon>Halanaerobium</taxon>
    </lineage>
</organism>
<keyword evidence="3" id="KW-0804">Transcription</keyword>
<dbReference type="AlphaFoldDB" id="A0A2T5RLN2"/>
<dbReference type="OrthoDB" id="9798835at2"/>
<evidence type="ECO:0000259" key="4">
    <source>
        <dbReference type="PROSITE" id="PS50987"/>
    </source>
</evidence>
<dbReference type="GO" id="GO:0003700">
    <property type="term" value="F:DNA-binding transcription factor activity"/>
    <property type="evidence" value="ECO:0007669"/>
    <property type="project" value="InterPro"/>
</dbReference>
<feature type="domain" description="HTH arsR-type" evidence="4">
    <location>
        <begin position="11"/>
        <end position="108"/>
    </location>
</feature>
<evidence type="ECO:0000256" key="1">
    <source>
        <dbReference type="ARBA" id="ARBA00023015"/>
    </source>
</evidence>
<dbReference type="InterPro" id="IPR036390">
    <property type="entry name" value="WH_DNA-bd_sf"/>
</dbReference>
<dbReference type="PANTHER" id="PTHR33154:SF15">
    <property type="entry name" value="REGULATORY PROTEIN ARSR"/>
    <property type="match status" value="1"/>
</dbReference>
<name>A0A2T5RLN2_9FIRM</name>
<dbReference type="Gene3D" id="1.10.10.10">
    <property type="entry name" value="Winged helix-like DNA-binding domain superfamily/Winged helix DNA-binding domain"/>
    <property type="match status" value="1"/>
</dbReference>
<dbReference type="RefSeq" id="WP_108139236.1">
    <property type="nucleotide sequence ID" value="NZ_QAXS01000008.1"/>
</dbReference>
<dbReference type="Proteomes" id="UP000244089">
    <property type="component" value="Unassembled WGS sequence"/>
</dbReference>
<evidence type="ECO:0000256" key="3">
    <source>
        <dbReference type="ARBA" id="ARBA00023163"/>
    </source>
</evidence>